<dbReference type="EnsemblPlants" id="AET1Gv20919600.3">
    <property type="protein sequence ID" value="AET1Gv20919600.3"/>
    <property type="gene ID" value="AET1Gv20919600"/>
</dbReference>
<accession>A0A452ZUB8</accession>
<dbReference type="Gramene" id="AET1Gv20919600.3">
    <property type="protein sequence ID" value="AET1Gv20919600.3"/>
    <property type="gene ID" value="AET1Gv20919600"/>
</dbReference>
<keyword evidence="2" id="KW-1185">Reference proteome</keyword>
<dbReference type="Proteomes" id="UP000015105">
    <property type="component" value="Chromosome 1D"/>
</dbReference>
<reference evidence="2" key="1">
    <citation type="journal article" date="2014" name="Science">
        <title>Ancient hybridizations among the ancestral genomes of bread wheat.</title>
        <authorList>
            <consortium name="International Wheat Genome Sequencing Consortium,"/>
            <person name="Marcussen T."/>
            <person name="Sandve S.R."/>
            <person name="Heier L."/>
            <person name="Spannagl M."/>
            <person name="Pfeifer M."/>
            <person name="Jakobsen K.S."/>
            <person name="Wulff B.B."/>
            <person name="Steuernagel B."/>
            <person name="Mayer K.F."/>
            <person name="Olsen O.A."/>
        </authorList>
    </citation>
    <scope>NUCLEOTIDE SEQUENCE [LARGE SCALE GENOMIC DNA]</scope>
    <source>
        <strain evidence="2">cv. AL8/78</strain>
    </source>
</reference>
<reference evidence="1" key="3">
    <citation type="journal article" date="2017" name="Nature">
        <title>Genome sequence of the progenitor of the wheat D genome Aegilops tauschii.</title>
        <authorList>
            <person name="Luo M.C."/>
            <person name="Gu Y.Q."/>
            <person name="Puiu D."/>
            <person name="Wang H."/>
            <person name="Twardziok S.O."/>
            <person name="Deal K.R."/>
            <person name="Huo N."/>
            <person name="Zhu T."/>
            <person name="Wang L."/>
            <person name="Wang Y."/>
            <person name="McGuire P.E."/>
            <person name="Liu S."/>
            <person name="Long H."/>
            <person name="Ramasamy R.K."/>
            <person name="Rodriguez J.C."/>
            <person name="Van S.L."/>
            <person name="Yuan L."/>
            <person name="Wang Z."/>
            <person name="Xia Z."/>
            <person name="Xiao L."/>
            <person name="Anderson O.D."/>
            <person name="Ouyang S."/>
            <person name="Liang Y."/>
            <person name="Zimin A.V."/>
            <person name="Pertea G."/>
            <person name="Qi P."/>
            <person name="Bennetzen J.L."/>
            <person name="Dai X."/>
            <person name="Dawson M.W."/>
            <person name="Muller H.G."/>
            <person name="Kugler K."/>
            <person name="Rivarola-Duarte L."/>
            <person name="Spannagl M."/>
            <person name="Mayer K.F.X."/>
            <person name="Lu F.H."/>
            <person name="Bevan M.W."/>
            <person name="Leroy P."/>
            <person name="Li P."/>
            <person name="You F.M."/>
            <person name="Sun Q."/>
            <person name="Liu Z."/>
            <person name="Lyons E."/>
            <person name="Wicker T."/>
            <person name="Salzberg S.L."/>
            <person name="Devos K.M."/>
            <person name="Dvorak J."/>
        </authorList>
    </citation>
    <scope>NUCLEOTIDE SEQUENCE [LARGE SCALE GENOMIC DNA]</scope>
    <source>
        <strain evidence="1">cv. AL8/78</strain>
    </source>
</reference>
<dbReference type="AlphaFoldDB" id="A0A452ZUB8"/>
<evidence type="ECO:0000313" key="2">
    <source>
        <dbReference type="Proteomes" id="UP000015105"/>
    </source>
</evidence>
<protein>
    <submittedName>
        <fullName evidence="1">Uncharacterized protein</fullName>
    </submittedName>
</protein>
<reference evidence="1" key="4">
    <citation type="submission" date="2019-03" db="UniProtKB">
        <authorList>
            <consortium name="EnsemblPlants"/>
        </authorList>
    </citation>
    <scope>IDENTIFICATION</scope>
</reference>
<reference evidence="2" key="2">
    <citation type="journal article" date="2017" name="Nat. Plants">
        <title>The Aegilops tauschii genome reveals multiple impacts of transposons.</title>
        <authorList>
            <person name="Zhao G."/>
            <person name="Zou C."/>
            <person name="Li K."/>
            <person name="Wang K."/>
            <person name="Li T."/>
            <person name="Gao L."/>
            <person name="Zhang X."/>
            <person name="Wang H."/>
            <person name="Yang Z."/>
            <person name="Liu X."/>
            <person name="Jiang W."/>
            <person name="Mao L."/>
            <person name="Kong X."/>
            <person name="Jiao Y."/>
            <person name="Jia J."/>
        </authorList>
    </citation>
    <scope>NUCLEOTIDE SEQUENCE [LARGE SCALE GENOMIC DNA]</scope>
    <source>
        <strain evidence="2">cv. AL8/78</strain>
    </source>
</reference>
<evidence type="ECO:0000313" key="1">
    <source>
        <dbReference type="EnsemblPlants" id="AET1Gv20919600.3"/>
    </source>
</evidence>
<proteinExistence type="predicted"/>
<sequence>MKPVFYSLHAKCETWHHFATAPWIAECSSVPCYADSSPVWIYHSSMLFL</sequence>
<name>A0A452ZUB8_AEGTS</name>
<reference evidence="1" key="5">
    <citation type="journal article" date="2021" name="G3 (Bethesda)">
        <title>Aegilops tauschii genome assembly Aet v5.0 features greater sequence contiguity and improved annotation.</title>
        <authorList>
            <person name="Wang L."/>
            <person name="Zhu T."/>
            <person name="Rodriguez J.C."/>
            <person name="Deal K.R."/>
            <person name="Dubcovsky J."/>
            <person name="McGuire P.E."/>
            <person name="Lux T."/>
            <person name="Spannagl M."/>
            <person name="Mayer K.F.X."/>
            <person name="Baldrich P."/>
            <person name="Meyers B.C."/>
            <person name="Huo N."/>
            <person name="Gu Y.Q."/>
            <person name="Zhou H."/>
            <person name="Devos K.M."/>
            <person name="Bennetzen J.L."/>
            <person name="Unver T."/>
            <person name="Budak H."/>
            <person name="Gulick P.J."/>
            <person name="Galiba G."/>
            <person name="Kalapos B."/>
            <person name="Nelson D.R."/>
            <person name="Li P."/>
            <person name="You F.M."/>
            <person name="Luo M.C."/>
            <person name="Dvorak J."/>
        </authorList>
    </citation>
    <scope>NUCLEOTIDE SEQUENCE [LARGE SCALE GENOMIC DNA]</scope>
    <source>
        <strain evidence="1">cv. AL8/78</strain>
    </source>
</reference>
<organism evidence="1 2">
    <name type="scientific">Aegilops tauschii subsp. strangulata</name>
    <name type="common">Goatgrass</name>
    <dbReference type="NCBI Taxonomy" id="200361"/>
    <lineage>
        <taxon>Eukaryota</taxon>
        <taxon>Viridiplantae</taxon>
        <taxon>Streptophyta</taxon>
        <taxon>Embryophyta</taxon>
        <taxon>Tracheophyta</taxon>
        <taxon>Spermatophyta</taxon>
        <taxon>Magnoliopsida</taxon>
        <taxon>Liliopsida</taxon>
        <taxon>Poales</taxon>
        <taxon>Poaceae</taxon>
        <taxon>BOP clade</taxon>
        <taxon>Pooideae</taxon>
        <taxon>Triticodae</taxon>
        <taxon>Triticeae</taxon>
        <taxon>Triticinae</taxon>
        <taxon>Aegilops</taxon>
    </lineage>
</organism>